<accession>A0AA41QPF4</accession>
<keyword evidence="3" id="KW-0804">Transcription</keyword>
<dbReference type="InterPro" id="IPR001647">
    <property type="entry name" value="HTH_TetR"/>
</dbReference>
<dbReference type="RefSeq" id="WP_281736698.1">
    <property type="nucleotide sequence ID" value="NZ_JAKETQ010000002.1"/>
</dbReference>
<dbReference type="Proteomes" id="UP001156140">
    <property type="component" value="Unassembled WGS sequence"/>
</dbReference>
<proteinExistence type="predicted"/>
<keyword evidence="1" id="KW-0805">Transcription regulation</keyword>
<evidence type="ECO:0000256" key="3">
    <source>
        <dbReference type="ARBA" id="ARBA00023163"/>
    </source>
</evidence>
<evidence type="ECO:0000313" key="6">
    <source>
        <dbReference type="EMBL" id="MCI0128587.1"/>
    </source>
</evidence>
<dbReference type="AlphaFoldDB" id="A0AA41QPF4"/>
<dbReference type="Pfam" id="PF00440">
    <property type="entry name" value="TetR_N"/>
    <property type="match status" value="1"/>
</dbReference>
<dbReference type="PANTHER" id="PTHR30055:SF238">
    <property type="entry name" value="MYCOFACTOCIN BIOSYNTHESIS TRANSCRIPTIONAL REGULATOR MFTR-RELATED"/>
    <property type="match status" value="1"/>
</dbReference>
<dbReference type="Gene3D" id="1.10.357.10">
    <property type="entry name" value="Tetracycline Repressor, domain 2"/>
    <property type="match status" value="1"/>
</dbReference>
<name>A0AA41QPF4_9HYPH</name>
<organism evidence="6 7">
    <name type="scientific">Paradevosia shaoguanensis</name>
    <dbReference type="NCBI Taxonomy" id="1335043"/>
    <lineage>
        <taxon>Bacteria</taxon>
        <taxon>Pseudomonadati</taxon>
        <taxon>Pseudomonadota</taxon>
        <taxon>Alphaproteobacteria</taxon>
        <taxon>Hyphomicrobiales</taxon>
        <taxon>Devosiaceae</taxon>
        <taxon>Paradevosia</taxon>
    </lineage>
</organism>
<evidence type="ECO:0000256" key="2">
    <source>
        <dbReference type="ARBA" id="ARBA00023125"/>
    </source>
</evidence>
<keyword evidence="2 4" id="KW-0238">DNA-binding</keyword>
<dbReference type="PROSITE" id="PS50977">
    <property type="entry name" value="HTH_TETR_2"/>
    <property type="match status" value="1"/>
</dbReference>
<dbReference type="SUPFAM" id="SSF46689">
    <property type="entry name" value="Homeodomain-like"/>
    <property type="match status" value="1"/>
</dbReference>
<dbReference type="PRINTS" id="PR00455">
    <property type="entry name" value="HTHTETR"/>
</dbReference>
<feature type="domain" description="HTH tetR-type" evidence="5">
    <location>
        <begin position="1"/>
        <end position="61"/>
    </location>
</feature>
<evidence type="ECO:0000256" key="4">
    <source>
        <dbReference type="PROSITE-ProRule" id="PRU00335"/>
    </source>
</evidence>
<dbReference type="GO" id="GO:0000976">
    <property type="term" value="F:transcription cis-regulatory region binding"/>
    <property type="evidence" value="ECO:0007669"/>
    <property type="project" value="TreeGrafter"/>
</dbReference>
<comment type="caution">
    <text evidence="6">The sequence shown here is derived from an EMBL/GenBank/DDBJ whole genome shotgun (WGS) entry which is preliminary data.</text>
</comment>
<dbReference type="EMBL" id="JALAZD010000002">
    <property type="protein sequence ID" value="MCI0128587.1"/>
    <property type="molecule type" value="Genomic_DNA"/>
</dbReference>
<dbReference type="InterPro" id="IPR050109">
    <property type="entry name" value="HTH-type_TetR-like_transc_reg"/>
</dbReference>
<gene>
    <name evidence="6" type="ORF">ML536_17280</name>
</gene>
<dbReference type="GO" id="GO:0003700">
    <property type="term" value="F:DNA-binding transcription factor activity"/>
    <property type="evidence" value="ECO:0007669"/>
    <property type="project" value="TreeGrafter"/>
</dbReference>
<evidence type="ECO:0000259" key="5">
    <source>
        <dbReference type="PROSITE" id="PS50977"/>
    </source>
</evidence>
<dbReference type="InterPro" id="IPR009057">
    <property type="entry name" value="Homeodomain-like_sf"/>
</dbReference>
<dbReference type="PANTHER" id="PTHR30055">
    <property type="entry name" value="HTH-TYPE TRANSCRIPTIONAL REGULATOR RUTR"/>
    <property type="match status" value="1"/>
</dbReference>
<feature type="DNA-binding region" description="H-T-H motif" evidence="4">
    <location>
        <begin position="24"/>
        <end position="43"/>
    </location>
</feature>
<protein>
    <submittedName>
        <fullName evidence="6">TetR/AcrR family transcriptional regulator</fullName>
    </submittedName>
</protein>
<evidence type="ECO:0000256" key="1">
    <source>
        <dbReference type="ARBA" id="ARBA00023015"/>
    </source>
</evidence>
<evidence type="ECO:0000313" key="7">
    <source>
        <dbReference type="Proteomes" id="UP001156140"/>
    </source>
</evidence>
<sequence length="196" mass="21737">MSARERLLKRLRQAFLDHGYDQISMSALAELCGLTRRALYHHFSNKEEAFRFVLRFDNETAIRQGVAAGRVLIEKGATPVDILTEIMDVRYGENRRRLAASPHALEINDQAFRRARDLMIEAAVVFQSQLAEILAELDASGVIRLGSRVGPEALAQLLCDGARGSNQALPPIPLEQLRPRYAAVIEAILFGSVAKG</sequence>
<reference evidence="6" key="1">
    <citation type="submission" date="2022-03" db="EMBL/GenBank/DDBJ databases">
        <title>The complete genome sequence of a Methyloterrigena soli.</title>
        <authorList>
            <person name="Zi Z."/>
        </authorList>
    </citation>
    <scope>NUCLEOTIDE SEQUENCE</scope>
    <source>
        <strain evidence="6">M48</strain>
    </source>
</reference>
<keyword evidence="7" id="KW-1185">Reference proteome</keyword>